<dbReference type="Proteomes" id="UP000605970">
    <property type="component" value="Unassembled WGS sequence"/>
</dbReference>
<evidence type="ECO:0000256" key="1">
    <source>
        <dbReference type="SAM" id="MobiDB-lite"/>
    </source>
</evidence>
<accession>A0A8S9ZEX1</accession>
<organism evidence="2 3">
    <name type="scientific">Meloidogyne graminicola</name>
    <dbReference type="NCBI Taxonomy" id="189291"/>
    <lineage>
        <taxon>Eukaryota</taxon>
        <taxon>Metazoa</taxon>
        <taxon>Ecdysozoa</taxon>
        <taxon>Nematoda</taxon>
        <taxon>Chromadorea</taxon>
        <taxon>Rhabditida</taxon>
        <taxon>Tylenchina</taxon>
        <taxon>Tylenchomorpha</taxon>
        <taxon>Tylenchoidea</taxon>
        <taxon>Meloidogynidae</taxon>
        <taxon>Meloidogyninae</taxon>
        <taxon>Meloidogyne</taxon>
    </lineage>
</organism>
<reference evidence="2" key="1">
    <citation type="journal article" date="2020" name="Ecol. Evol.">
        <title>Genome structure and content of the rice root-knot nematode (Meloidogyne graminicola).</title>
        <authorList>
            <person name="Phan N.T."/>
            <person name="Danchin E.G.J."/>
            <person name="Klopp C."/>
            <person name="Perfus-Barbeoch L."/>
            <person name="Kozlowski D.K."/>
            <person name="Koutsovoulos G.D."/>
            <person name="Lopez-Roques C."/>
            <person name="Bouchez O."/>
            <person name="Zahm M."/>
            <person name="Besnard G."/>
            <person name="Bellafiore S."/>
        </authorList>
    </citation>
    <scope>NUCLEOTIDE SEQUENCE</scope>
    <source>
        <strain evidence="2">VN-18</strain>
    </source>
</reference>
<evidence type="ECO:0000313" key="2">
    <source>
        <dbReference type="EMBL" id="KAF7631036.1"/>
    </source>
</evidence>
<gene>
    <name evidence="2" type="ORF">Mgra_00008743</name>
</gene>
<keyword evidence="3" id="KW-1185">Reference proteome</keyword>
<evidence type="ECO:0000313" key="3">
    <source>
        <dbReference type="Proteomes" id="UP000605970"/>
    </source>
</evidence>
<comment type="caution">
    <text evidence="2">The sequence shown here is derived from an EMBL/GenBank/DDBJ whole genome shotgun (WGS) entry which is preliminary data.</text>
</comment>
<proteinExistence type="predicted"/>
<dbReference type="EMBL" id="JABEBT010000121">
    <property type="protein sequence ID" value="KAF7631036.1"/>
    <property type="molecule type" value="Genomic_DNA"/>
</dbReference>
<name>A0A8S9ZEX1_9BILA</name>
<protein>
    <submittedName>
        <fullName evidence="2">Uncharacterized protein</fullName>
    </submittedName>
</protein>
<dbReference type="AlphaFoldDB" id="A0A8S9ZEX1"/>
<feature type="region of interest" description="Disordered" evidence="1">
    <location>
        <begin position="1"/>
        <end position="26"/>
    </location>
</feature>
<sequence>MEYNEEIPKGKPIRRRGSLDNNSKNEEEFNNENLIQRPYSMITFNQQTISSYYRTSENILNQNERKRLQQVRIQVFILLTPQKYFIPKALLIKK</sequence>